<dbReference type="KEGG" id="mhk:DFR87_09285"/>
<dbReference type="Proteomes" id="UP000247586">
    <property type="component" value="Chromosome"/>
</dbReference>
<dbReference type="Gene3D" id="1.10.8.60">
    <property type="match status" value="1"/>
</dbReference>
<dbReference type="SUPFAM" id="SSF46785">
    <property type="entry name" value="Winged helix' DNA-binding domain"/>
    <property type="match status" value="1"/>
</dbReference>
<dbReference type="OrthoDB" id="132045at2157"/>
<dbReference type="EMBL" id="CP029287">
    <property type="protein sequence ID" value="AWR99853.1"/>
    <property type="molecule type" value="Genomic_DNA"/>
</dbReference>
<dbReference type="STRING" id="1293036.GCA_001315825_03173"/>
<gene>
    <name evidence="2" type="ORF">DFR87_09285</name>
</gene>
<protein>
    <recommendedName>
        <fullName evidence="1">ATPase domain-containing protein</fullName>
    </recommendedName>
</protein>
<dbReference type="InterPro" id="IPR027417">
    <property type="entry name" value="P-loop_NTPase"/>
</dbReference>
<name>A0A2U9IV42_9CREN</name>
<keyword evidence="3" id="KW-1185">Reference proteome</keyword>
<dbReference type="InterPro" id="IPR036388">
    <property type="entry name" value="WH-like_DNA-bd_sf"/>
</dbReference>
<organism evidence="2 3">
    <name type="scientific">Metallosphaera hakonensis JCM 8857 = DSM 7519</name>
    <dbReference type="NCBI Taxonomy" id="1293036"/>
    <lineage>
        <taxon>Archaea</taxon>
        <taxon>Thermoproteota</taxon>
        <taxon>Thermoprotei</taxon>
        <taxon>Sulfolobales</taxon>
        <taxon>Sulfolobaceae</taxon>
        <taxon>Metallosphaera</taxon>
    </lineage>
</organism>
<dbReference type="GO" id="GO:0005524">
    <property type="term" value="F:ATP binding"/>
    <property type="evidence" value="ECO:0007669"/>
    <property type="project" value="InterPro"/>
</dbReference>
<dbReference type="GeneID" id="36835533"/>
<evidence type="ECO:0000259" key="1">
    <source>
        <dbReference type="Pfam" id="PF01637"/>
    </source>
</evidence>
<feature type="domain" description="ATPase" evidence="1">
    <location>
        <begin position="17"/>
        <end position="231"/>
    </location>
</feature>
<reference evidence="2 3" key="1">
    <citation type="submission" date="2018-05" db="EMBL/GenBank/DDBJ databases">
        <title>Complete Genome Sequences of Extremely Thermoacidophilic, Metal-Mobilizing Type-Strain Members of the Archaeal Family Sulfolobaceae: Acidianus brierleyi DSM-1651T, Acidianus sulfidivorans DSM-18786T, Metallosphaera hakonensis DSM-7519T, and Metallosphaera prunae DSM-10039T.</title>
        <authorList>
            <person name="Counts J.A."/>
            <person name="Kelly R.M."/>
        </authorList>
    </citation>
    <scope>NUCLEOTIDE SEQUENCE [LARGE SCALE GENOMIC DNA]</scope>
    <source>
        <strain evidence="2 3">HO1-1</strain>
    </source>
</reference>
<dbReference type="InterPro" id="IPR036390">
    <property type="entry name" value="WH_DNA-bd_sf"/>
</dbReference>
<evidence type="ECO:0000313" key="2">
    <source>
        <dbReference type="EMBL" id="AWR99853.1"/>
    </source>
</evidence>
<dbReference type="InterPro" id="IPR011579">
    <property type="entry name" value="ATPase_dom"/>
</dbReference>
<dbReference type="Pfam" id="PF01637">
    <property type="entry name" value="ATPase_2"/>
    <property type="match status" value="1"/>
</dbReference>
<proteinExistence type="predicted"/>
<dbReference type="RefSeq" id="WP_054837503.1">
    <property type="nucleotide sequence ID" value="NZ_BBBA01000072.1"/>
</dbReference>
<accession>A0A2U9IV42</accession>
<dbReference type="Gene3D" id="3.40.50.300">
    <property type="entry name" value="P-loop containing nucleotide triphosphate hydrolases"/>
    <property type="match status" value="1"/>
</dbReference>
<dbReference type="PANTHER" id="PTHR34301:SF8">
    <property type="entry name" value="ATPASE DOMAIN-CONTAINING PROTEIN"/>
    <property type="match status" value="1"/>
</dbReference>
<dbReference type="SUPFAM" id="SSF52540">
    <property type="entry name" value="P-loop containing nucleoside triphosphate hydrolases"/>
    <property type="match status" value="1"/>
</dbReference>
<evidence type="ECO:0000313" key="3">
    <source>
        <dbReference type="Proteomes" id="UP000247586"/>
    </source>
</evidence>
<reference evidence="3" key="3">
    <citation type="submission" date="2020-03" db="EMBL/GenBank/DDBJ databases">
        <title>Sequencing and Assembly of Multiple Reported Metal-Biooxidizing Members of the Extremely Thermoacidophilic Archaeal Family Sulfolobaceae.</title>
        <authorList>
            <person name="Counts J.A."/>
            <person name="Kelly R.M."/>
        </authorList>
    </citation>
    <scope>NUCLEOTIDE SEQUENCE [LARGE SCALE GENOMIC DNA]</scope>
    <source>
        <strain evidence="3">HO1-1</strain>
    </source>
</reference>
<reference evidence="3" key="2">
    <citation type="submission" date="2020-03" db="EMBL/GenBank/DDBJ databases">
        <title>Complete Genome Sequences of Extremely Thermoacidophilic, Metal-Mobilizing Type-Strain Members of the Archaeal Family Sulfolobaceae: Acidianus brierleyi DSM-1651T, Acidianus sulfidivorans DSM-18786T, Metallosphaera hakonensis DSM-7519T, and Metallosphaera prunae DSM-10039T.</title>
        <authorList>
            <person name="Counts J.A."/>
            <person name="Kelly R.M."/>
        </authorList>
    </citation>
    <scope>NUCLEOTIDE SEQUENCE [LARGE SCALE GENOMIC DNA]</scope>
    <source>
        <strain evidence="3">HO1-1</strain>
    </source>
</reference>
<dbReference type="AlphaFoldDB" id="A0A2U9IV42"/>
<sequence length="338" mass="38303">MIFDVKPKESQKELLFRDEEVRKLTGLMEAGIWTVVMGPRMVGKTSLIKVASKGIRSVYVNLWGARGLNDLLERMLRGLSRDSVWRRVLSSVDSLSLGPLPSITLRNRSKVIGDILGELGSQGKVVVILDEVQELRSVTKPLWDLLSYTFYTYPNVSFVFTGSVSGLIRVILSPPPGSPLVGRKPVKLELAPFTENQSREFLRLGFKEAGLPVGGEIEEATSELDGIPGWLTLYGYLRLHQGLSHLDAIEQTRVEACKVLKEAFSHFLEDKRNKDLYLELIRRLPSRWSEIKRSLNVSDEVLSESLKSLQDWFFIKKINETYDVQDRMMRYCALSGLL</sequence>
<dbReference type="PANTHER" id="PTHR34301">
    <property type="entry name" value="DNA-BINDING PROTEIN-RELATED"/>
    <property type="match status" value="1"/>
</dbReference>
<dbReference type="Gene3D" id="1.10.10.10">
    <property type="entry name" value="Winged helix-like DNA-binding domain superfamily/Winged helix DNA-binding domain"/>
    <property type="match status" value="1"/>
</dbReference>